<protein>
    <submittedName>
        <fullName evidence="1">Uncharacterized protein</fullName>
    </submittedName>
</protein>
<reference evidence="2" key="1">
    <citation type="submission" date="2019-09" db="EMBL/GenBank/DDBJ databases">
        <title>Distinct polysaccharide growth profiles of human intestinal Prevotella copri isolates.</title>
        <authorList>
            <person name="Fehlner-Peach H."/>
            <person name="Magnabosco C."/>
            <person name="Raghavan V."/>
            <person name="Scher J.U."/>
            <person name="Tett A."/>
            <person name="Cox L.M."/>
            <person name="Gottsegen C."/>
            <person name="Watters A."/>
            <person name="Wiltshire- Gordon J.D."/>
            <person name="Segata N."/>
            <person name="Bonneau R."/>
            <person name="Littman D.R."/>
        </authorList>
    </citation>
    <scope>NUCLEOTIDE SEQUENCE [LARGE SCALE GENOMIC DNA]</scope>
    <source>
        <strain evidence="2">iA624</strain>
    </source>
</reference>
<proteinExistence type="predicted"/>
<comment type="caution">
    <text evidence="1">The sequence shown here is derived from an EMBL/GenBank/DDBJ whole genome shotgun (WGS) entry which is preliminary data.</text>
</comment>
<dbReference type="EMBL" id="VZBP01000136">
    <property type="protein sequence ID" value="MQO10066.1"/>
    <property type="molecule type" value="Genomic_DNA"/>
</dbReference>
<dbReference type="AlphaFoldDB" id="A0AA90VGC1"/>
<gene>
    <name evidence="1" type="ORF">F7D57_10190</name>
</gene>
<dbReference type="Proteomes" id="UP000405805">
    <property type="component" value="Unassembled WGS sequence"/>
</dbReference>
<name>A0AA90VGC1_9BACT</name>
<evidence type="ECO:0000313" key="2">
    <source>
        <dbReference type="Proteomes" id="UP000405805"/>
    </source>
</evidence>
<evidence type="ECO:0000313" key="1">
    <source>
        <dbReference type="EMBL" id="MQO10066.1"/>
    </source>
</evidence>
<dbReference type="RefSeq" id="WP_153097343.1">
    <property type="nucleotide sequence ID" value="NZ_VZBP01000136.1"/>
</dbReference>
<sequence>MTYSIYKLTFAPYMEGLVPGKLSKAKLKKLVSCVFDAINSDIHYETGSHKPVQPDETAVKDSKKWLAYTKVERESLIPLNEEVTHVKKTDNDYPFINILFDCSHDDAIFIAIQKNDRFAAPEVTRKGLASYFNQVFIDKAKDDPDFQYTISIEPMLLAKHFWSRLRMACSQDGGDIKDMYLRVKNPDMAPVFEQNDEAWIAMRYIAKTRKAISASESGVNFGYKDGHCADIDMAERLFGRFVNVALQNSFEICVKLKNGKVLSSSQVEAACYTLPGYIVGEMEEGSEMPLPPQDVRMGKLQEWFEKIYQDMKDIEEIDHAEE</sequence>
<accession>A0AA90VGC1</accession>
<organism evidence="1 2">
    <name type="scientific">Segatella copri</name>
    <dbReference type="NCBI Taxonomy" id="165179"/>
    <lineage>
        <taxon>Bacteria</taxon>
        <taxon>Pseudomonadati</taxon>
        <taxon>Bacteroidota</taxon>
        <taxon>Bacteroidia</taxon>
        <taxon>Bacteroidales</taxon>
        <taxon>Prevotellaceae</taxon>
        <taxon>Segatella</taxon>
    </lineage>
</organism>